<keyword evidence="3" id="KW-0560">Oxidoreductase</keyword>
<reference evidence="6 7" key="1">
    <citation type="submission" date="2020-04" db="EMBL/GenBank/DDBJ databases">
        <title>MicrobeNet Type strains.</title>
        <authorList>
            <person name="Nicholson A.C."/>
        </authorList>
    </citation>
    <scope>NUCLEOTIDE SEQUENCE [LARGE SCALE GENOMIC DNA]</scope>
    <source>
        <strain evidence="6 7">JCM 3332</strain>
    </source>
</reference>
<dbReference type="Proteomes" id="UP000570678">
    <property type="component" value="Unassembled WGS sequence"/>
</dbReference>
<evidence type="ECO:0000256" key="1">
    <source>
        <dbReference type="ARBA" id="ARBA00022485"/>
    </source>
</evidence>
<dbReference type="Gene3D" id="3.50.50.60">
    <property type="entry name" value="FAD/NAD(P)-binding domain"/>
    <property type="match status" value="1"/>
</dbReference>
<dbReference type="GO" id="GO:0046872">
    <property type="term" value="F:metal ion binding"/>
    <property type="evidence" value="ECO:0007669"/>
    <property type="project" value="UniProtKB-KW"/>
</dbReference>
<keyword evidence="2" id="KW-0479">Metal-binding</keyword>
<name>A0A846YJA8_9NOCA</name>
<evidence type="ECO:0000256" key="4">
    <source>
        <dbReference type="ARBA" id="ARBA00023004"/>
    </source>
</evidence>
<keyword evidence="4" id="KW-0408">Iron</keyword>
<dbReference type="SUPFAM" id="SSF51905">
    <property type="entry name" value="FAD/NAD(P)-binding domain"/>
    <property type="match status" value="1"/>
</dbReference>
<keyword evidence="1" id="KW-0004">4Fe-4S</keyword>
<dbReference type="AlphaFoldDB" id="A0A846YJA8"/>
<organism evidence="6 7">
    <name type="scientific">Nocardia flavorosea</name>
    <dbReference type="NCBI Taxonomy" id="53429"/>
    <lineage>
        <taxon>Bacteria</taxon>
        <taxon>Bacillati</taxon>
        <taxon>Actinomycetota</taxon>
        <taxon>Actinomycetes</taxon>
        <taxon>Mycobacteriales</taxon>
        <taxon>Nocardiaceae</taxon>
        <taxon>Nocardia</taxon>
    </lineage>
</organism>
<dbReference type="PANTHER" id="PTHR43498">
    <property type="entry name" value="FERREDOXIN:COB-COM HETERODISULFIDE REDUCTASE SUBUNIT A"/>
    <property type="match status" value="1"/>
</dbReference>
<comment type="caution">
    <text evidence="6">The sequence shown here is derived from an EMBL/GenBank/DDBJ whole genome shotgun (WGS) entry which is preliminary data.</text>
</comment>
<keyword evidence="7" id="KW-1185">Reference proteome</keyword>
<dbReference type="PRINTS" id="PR00469">
    <property type="entry name" value="PNDRDTASEII"/>
</dbReference>
<keyword evidence="5" id="KW-0411">Iron-sulfur</keyword>
<evidence type="ECO:0000313" key="7">
    <source>
        <dbReference type="Proteomes" id="UP000570678"/>
    </source>
</evidence>
<dbReference type="PANTHER" id="PTHR43498:SF1">
    <property type="entry name" value="COB--COM HETERODISULFIDE REDUCTASE IRON-SULFUR SUBUNIT A"/>
    <property type="match status" value="1"/>
</dbReference>
<accession>A0A846YJA8</accession>
<dbReference type="GO" id="GO:0051539">
    <property type="term" value="F:4 iron, 4 sulfur cluster binding"/>
    <property type="evidence" value="ECO:0007669"/>
    <property type="project" value="UniProtKB-KW"/>
</dbReference>
<dbReference type="Pfam" id="PF12831">
    <property type="entry name" value="FAD_oxidored"/>
    <property type="match status" value="1"/>
</dbReference>
<evidence type="ECO:0000256" key="5">
    <source>
        <dbReference type="ARBA" id="ARBA00023014"/>
    </source>
</evidence>
<protein>
    <submittedName>
        <fullName evidence="6">FAD-dependent oxidoreductase</fullName>
    </submittedName>
</protein>
<evidence type="ECO:0000313" key="6">
    <source>
        <dbReference type="EMBL" id="NKY57662.1"/>
    </source>
</evidence>
<evidence type="ECO:0000256" key="3">
    <source>
        <dbReference type="ARBA" id="ARBA00023002"/>
    </source>
</evidence>
<dbReference type="EMBL" id="JAAXOT010000007">
    <property type="protein sequence ID" value="NKY57662.1"/>
    <property type="molecule type" value="Genomic_DNA"/>
</dbReference>
<dbReference type="RefSeq" id="WP_062975628.1">
    <property type="nucleotide sequence ID" value="NZ_JAAXOT010000007.1"/>
</dbReference>
<dbReference type="InterPro" id="IPR036188">
    <property type="entry name" value="FAD/NAD-bd_sf"/>
</dbReference>
<gene>
    <name evidence="6" type="ORF">HGA15_16200</name>
</gene>
<dbReference type="InterPro" id="IPR039650">
    <property type="entry name" value="HdrA-like"/>
</dbReference>
<sequence>MTLTEHVDVVVVGGGAGGIAAAVGAARSGARVRLIERYPFLGGAATNSSVLTFCGFFDQTHETVVAGVGGEVLDRLRARGVYAEKVMDWTGNRIVLLDAETTKIVCDEIVTDAGVQTRLHSTLIGATRRDGAITEVEIAHRGGSERLTADAFIDASGDGALLALAGAAVRTVDLADRQTNTLACRFGGVAEEADLSTGGMRTAVAAYNEETGADLPRDHGIAVRLPVTGEVMALLVDEHFDTLDAQQISTAEASARAQSWRYLDAMRKGMAGWQQAYLVTSGPQIGIRESRRLVGKTMITAGDVRGARKRPGESIGRCGWPIEDHAGPGVTHYEEIDGGRWYDVPYDAIRCADTGNVWGVGRLTSSDDEAFASVRVMGTAFATGHAAGIAAAQYSEGRCHDLPGIRRALIAQGAIV</sequence>
<proteinExistence type="predicted"/>
<dbReference type="GO" id="GO:0016491">
    <property type="term" value="F:oxidoreductase activity"/>
    <property type="evidence" value="ECO:0007669"/>
    <property type="project" value="UniProtKB-KW"/>
</dbReference>
<evidence type="ECO:0000256" key="2">
    <source>
        <dbReference type="ARBA" id="ARBA00022723"/>
    </source>
</evidence>